<accession>A0ABZ2C9Q9</accession>
<evidence type="ECO:0000313" key="1">
    <source>
        <dbReference type="EMBL" id="WVX67832.1"/>
    </source>
</evidence>
<keyword evidence="1" id="KW-0614">Plasmid</keyword>
<sequence length="43" mass="5142">MMAEMSERFIFETSEFIIRFDLRVNLFQQFSSSTRRAANCLFA</sequence>
<keyword evidence="2" id="KW-1185">Reference proteome</keyword>
<proteinExistence type="predicted"/>
<gene>
    <name evidence="1" type="ORF">Bealeia1_02051</name>
</gene>
<dbReference type="EMBL" id="CP133275">
    <property type="protein sequence ID" value="WVX67832.1"/>
    <property type="molecule type" value="Genomic_DNA"/>
</dbReference>
<geneLocation type="plasmid" evidence="1 2">
    <name>pBealeia5</name>
</geneLocation>
<name>A0ABZ2C9Q9_9PROT</name>
<protein>
    <submittedName>
        <fullName evidence="1">Uncharacterized protein</fullName>
    </submittedName>
</protein>
<evidence type="ECO:0000313" key="2">
    <source>
        <dbReference type="Proteomes" id="UP001330434"/>
    </source>
</evidence>
<reference evidence="1 2" key="1">
    <citation type="journal article" date="2024" name="Environ. Microbiol.">
        <title>Novel evolutionary insights on the interactions of the Holosporales (Alphaproteobacteria) with eukaryotic hosts from comparative genomics.</title>
        <authorList>
            <person name="Giovannini M."/>
            <person name="Petroni G."/>
            <person name="Castelli M."/>
        </authorList>
    </citation>
    <scope>NUCLEOTIDE SEQUENCE [LARGE SCALE GENOMIC DNA]</scope>
    <source>
        <strain evidence="1 2">US_Bl 15I1</strain>
    </source>
</reference>
<dbReference type="Proteomes" id="UP001330434">
    <property type="component" value="Plasmid pBealeia5"/>
</dbReference>
<organism evidence="1 2">
    <name type="scientific">Candidatus Bealeia paramacronuclearis</name>
    <dbReference type="NCBI Taxonomy" id="1921001"/>
    <lineage>
        <taxon>Bacteria</taxon>
        <taxon>Pseudomonadati</taxon>
        <taxon>Pseudomonadota</taxon>
        <taxon>Alphaproteobacteria</taxon>
        <taxon>Holosporales</taxon>
        <taxon>Holosporaceae</taxon>
        <taxon>Candidatus Bealeia</taxon>
    </lineage>
</organism>